<keyword evidence="2" id="KW-1185">Reference proteome</keyword>
<dbReference type="EMBL" id="VDCQ01000069">
    <property type="protein sequence ID" value="TNJ61938.1"/>
    <property type="molecule type" value="Genomic_DNA"/>
</dbReference>
<reference evidence="1 2" key="1">
    <citation type="submission" date="2019-05" db="EMBL/GenBank/DDBJ databases">
        <title>We sequenced the genome of Paenibacillus hemerocallicola KCTC 33185 for further insight into its adaptation and study the phylogeny of Paenibacillus.</title>
        <authorList>
            <person name="Narsing Rao M.P."/>
        </authorList>
    </citation>
    <scope>NUCLEOTIDE SEQUENCE [LARGE SCALE GENOMIC DNA]</scope>
    <source>
        <strain evidence="1 2">KCTC 33185</strain>
    </source>
</reference>
<gene>
    <name evidence="1" type="ORF">FE784_33310</name>
</gene>
<proteinExistence type="predicted"/>
<organism evidence="1 2">
    <name type="scientific">Paenibacillus hemerocallicola</name>
    <dbReference type="NCBI Taxonomy" id="1172614"/>
    <lineage>
        <taxon>Bacteria</taxon>
        <taxon>Bacillati</taxon>
        <taxon>Bacillota</taxon>
        <taxon>Bacilli</taxon>
        <taxon>Bacillales</taxon>
        <taxon>Paenibacillaceae</taxon>
        <taxon>Paenibacillus</taxon>
    </lineage>
</organism>
<evidence type="ECO:0000313" key="1">
    <source>
        <dbReference type="EMBL" id="TNJ61938.1"/>
    </source>
</evidence>
<dbReference type="RefSeq" id="WP_139606572.1">
    <property type="nucleotide sequence ID" value="NZ_VDCQ01000069.1"/>
</dbReference>
<dbReference type="OrthoDB" id="2627679at2"/>
<dbReference type="PROSITE" id="PS51257">
    <property type="entry name" value="PROKAR_LIPOPROTEIN"/>
    <property type="match status" value="1"/>
</dbReference>
<evidence type="ECO:0000313" key="2">
    <source>
        <dbReference type="Proteomes" id="UP000307943"/>
    </source>
</evidence>
<sequence>MRVALGVFLISIAILLTGCNQKKNTSDIEDNLNQITANKQFMASSNPYDYIKSELSAYEEIVGMGDTALLYLTNELRTNGRSGLREWIMAKACEDILKEKSPVKEWASAKEWIEKYDASK</sequence>
<comment type="caution">
    <text evidence="1">The sequence shown here is derived from an EMBL/GenBank/DDBJ whole genome shotgun (WGS) entry which is preliminary data.</text>
</comment>
<dbReference type="AlphaFoldDB" id="A0A5C4SYQ8"/>
<accession>A0A5C4SYQ8</accession>
<dbReference type="Proteomes" id="UP000307943">
    <property type="component" value="Unassembled WGS sequence"/>
</dbReference>
<name>A0A5C4SYQ8_9BACL</name>
<protein>
    <submittedName>
        <fullName evidence="1">Uncharacterized protein</fullName>
    </submittedName>
</protein>